<gene>
    <name evidence="9" type="ORF">FEM48_ZijujUnG0098400</name>
</gene>
<comment type="caution">
    <text evidence="9">The sequence shown here is derived from an EMBL/GenBank/DDBJ whole genome shotgun (WGS) entry which is preliminary data.</text>
</comment>
<comment type="pathway">
    <text evidence="2">Protein modification; protein ubiquitination.</text>
</comment>
<dbReference type="SMART" id="SM00185">
    <property type="entry name" value="ARM"/>
    <property type="match status" value="3"/>
</dbReference>
<dbReference type="InterPro" id="IPR016024">
    <property type="entry name" value="ARM-type_fold"/>
</dbReference>
<feature type="repeat" description="ARM" evidence="7">
    <location>
        <begin position="547"/>
        <end position="590"/>
    </location>
</feature>
<dbReference type="Pfam" id="PF25368">
    <property type="entry name" value="PUB10_N"/>
    <property type="match status" value="1"/>
</dbReference>
<dbReference type="EC" id="2.3.2.27" evidence="3"/>
<accession>A0A978U8H1</accession>
<dbReference type="PROSITE" id="PS50176">
    <property type="entry name" value="ARM_REPEAT"/>
    <property type="match status" value="2"/>
</dbReference>
<dbReference type="FunFam" id="3.30.40.10:FF:000442">
    <property type="entry name" value="RING-type E3 ubiquitin transferase"/>
    <property type="match status" value="1"/>
</dbReference>
<dbReference type="PANTHER" id="PTHR23315">
    <property type="entry name" value="U BOX DOMAIN-CONTAINING"/>
    <property type="match status" value="1"/>
</dbReference>
<sequence>MIQSLNGSGRRILTYPAVHPCDDIAPNTLLELLISLAYDICDYKTEFFPTNNRNAKEVIRQIGVILVFLEEVRERDSDLPDSAGLCFSELHLAFQKIRYLLEDCTSEGSRLCMLMKSDRVANQFRVLMRAISTALDVLPLGLIDPMDEINSHVELVIRQARKKKFELDPNDKRVKETLVSVWNGFENGIIPDKDSIKRVLDYLGIRSWSMCNKEMKFLDSEIGLVTMSSSDEKNELGGLCSLMGFVCYARCVVFDIVDGETSRQSENNPGNWVLANLNPDDFRCPISLEIMVDPVTIETGHTYDRSSILKWFGTGKSICPKTGTKLTNPELLVPNLVMRKLIQQYCSENGIPSPETGRRNRHVKGEILVGCLAAEKAMKMVTQFLSCILANGTKKEKNKASYEIRILAKTSNFNRSCLVEAGVVPKLLKLLLSTDSWTQENAIAALLNLSKHSGSKTAIVENWGLEYIVDVLKHGVKMEARQHAAGTLFYLASVEEYRILIGDNPEVIPALLELIKDGTNRAKKNSLVAIFGLLMHHGNHWRVLASGVVPLLVNLLASSDREDLITDSLAILATLAEKIDGTVAILQHGDLDSIVKALNSSTSRVGKEYCVSLLLALCTNGGKDVVAVLVKNPTLMGYLYSLLTNGTSRAIKKASALIRILHEYCEKRSSGSMAHVLPQERSIHVW</sequence>
<dbReference type="InterPro" id="IPR011989">
    <property type="entry name" value="ARM-like"/>
</dbReference>
<dbReference type="OrthoDB" id="10064100at2759"/>
<evidence type="ECO:0000256" key="3">
    <source>
        <dbReference type="ARBA" id="ARBA00012483"/>
    </source>
</evidence>
<proteinExistence type="predicted"/>
<dbReference type="Gene3D" id="1.25.10.10">
    <property type="entry name" value="Leucine-rich Repeat Variant"/>
    <property type="match status" value="2"/>
</dbReference>
<feature type="domain" description="U-box" evidence="8">
    <location>
        <begin position="277"/>
        <end position="352"/>
    </location>
</feature>
<keyword evidence="6" id="KW-0833">Ubl conjugation pathway</keyword>
<evidence type="ECO:0000256" key="6">
    <source>
        <dbReference type="ARBA" id="ARBA00022786"/>
    </source>
</evidence>
<dbReference type="InterPro" id="IPR000225">
    <property type="entry name" value="Armadillo"/>
</dbReference>
<dbReference type="PROSITE" id="PS51698">
    <property type="entry name" value="U_BOX"/>
    <property type="match status" value="1"/>
</dbReference>
<dbReference type="Proteomes" id="UP000813462">
    <property type="component" value="Unassembled WGS sequence"/>
</dbReference>
<dbReference type="InterPro" id="IPR059179">
    <property type="entry name" value="MLKL-like_MCAfunc"/>
</dbReference>
<dbReference type="InterPro" id="IPR045210">
    <property type="entry name" value="RING-Ubox_PUB"/>
</dbReference>
<dbReference type="EMBL" id="JAEACU010000380">
    <property type="protein sequence ID" value="KAH7510749.1"/>
    <property type="molecule type" value="Genomic_DNA"/>
</dbReference>
<feature type="repeat" description="ARM" evidence="7">
    <location>
        <begin position="422"/>
        <end position="464"/>
    </location>
</feature>
<name>A0A978U8H1_ZIZJJ</name>
<evidence type="ECO:0000313" key="9">
    <source>
        <dbReference type="EMBL" id="KAH7510749.1"/>
    </source>
</evidence>
<dbReference type="CDD" id="cd21037">
    <property type="entry name" value="MLKL_NTD"/>
    <property type="match status" value="1"/>
</dbReference>
<dbReference type="InterPro" id="IPR057623">
    <property type="entry name" value="PUB12-19-like_N"/>
</dbReference>
<dbReference type="Pfam" id="PF04564">
    <property type="entry name" value="U-box"/>
    <property type="match status" value="1"/>
</dbReference>
<evidence type="ECO:0000256" key="4">
    <source>
        <dbReference type="ARBA" id="ARBA00022679"/>
    </source>
</evidence>
<dbReference type="SUPFAM" id="SSF48371">
    <property type="entry name" value="ARM repeat"/>
    <property type="match status" value="1"/>
</dbReference>
<dbReference type="Pfam" id="PF25598">
    <property type="entry name" value="ARM_PUB"/>
    <property type="match status" value="1"/>
</dbReference>
<dbReference type="PANTHER" id="PTHR23315:SF307">
    <property type="entry name" value="U-BOX DOMAIN-CONTAINING PROTEIN 19"/>
    <property type="match status" value="1"/>
</dbReference>
<dbReference type="CDD" id="cd16664">
    <property type="entry name" value="RING-Ubox_PUB"/>
    <property type="match status" value="1"/>
</dbReference>
<evidence type="ECO:0000313" key="10">
    <source>
        <dbReference type="Proteomes" id="UP000813462"/>
    </source>
</evidence>
<dbReference type="InterPro" id="IPR013083">
    <property type="entry name" value="Znf_RING/FYVE/PHD"/>
</dbReference>
<evidence type="ECO:0000256" key="2">
    <source>
        <dbReference type="ARBA" id="ARBA00004906"/>
    </source>
</evidence>
<organism evidence="9 10">
    <name type="scientific">Ziziphus jujuba var. spinosa</name>
    <dbReference type="NCBI Taxonomy" id="714518"/>
    <lineage>
        <taxon>Eukaryota</taxon>
        <taxon>Viridiplantae</taxon>
        <taxon>Streptophyta</taxon>
        <taxon>Embryophyta</taxon>
        <taxon>Tracheophyta</taxon>
        <taxon>Spermatophyta</taxon>
        <taxon>Magnoliopsida</taxon>
        <taxon>eudicotyledons</taxon>
        <taxon>Gunneridae</taxon>
        <taxon>Pentapetalae</taxon>
        <taxon>rosids</taxon>
        <taxon>fabids</taxon>
        <taxon>Rosales</taxon>
        <taxon>Rhamnaceae</taxon>
        <taxon>Paliureae</taxon>
        <taxon>Ziziphus</taxon>
    </lineage>
</organism>
<evidence type="ECO:0000259" key="8">
    <source>
        <dbReference type="PROSITE" id="PS51698"/>
    </source>
</evidence>
<evidence type="ECO:0000256" key="5">
    <source>
        <dbReference type="ARBA" id="ARBA00022737"/>
    </source>
</evidence>
<dbReference type="GO" id="GO:0010029">
    <property type="term" value="P:regulation of seed germination"/>
    <property type="evidence" value="ECO:0007669"/>
    <property type="project" value="UniProtKB-ARBA"/>
</dbReference>
<dbReference type="Gene3D" id="1.20.930.20">
    <property type="entry name" value="Adaptor protein Cbl, N-terminal domain"/>
    <property type="match status" value="1"/>
</dbReference>
<dbReference type="InterPro" id="IPR036537">
    <property type="entry name" value="Adaptor_Cbl_N_dom_sf"/>
</dbReference>
<dbReference type="InterPro" id="IPR058678">
    <property type="entry name" value="ARM_PUB"/>
</dbReference>
<dbReference type="GO" id="GO:0007166">
    <property type="term" value="P:cell surface receptor signaling pathway"/>
    <property type="evidence" value="ECO:0007669"/>
    <property type="project" value="InterPro"/>
</dbReference>
<dbReference type="InterPro" id="IPR003613">
    <property type="entry name" value="Ubox_domain"/>
</dbReference>
<keyword evidence="4" id="KW-0808">Transferase</keyword>
<dbReference type="AlphaFoldDB" id="A0A978U8H1"/>
<reference evidence="9" key="1">
    <citation type="journal article" date="2021" name="Front. Plant Sci.">
        <title>Chromosome-Scale Genome Assembly for Chinese Sour Jujube and Insights Into Its Genome Evolution and Domestication Signature.</title>
        <authorList>
            <person name="Shen L.-Y."/>
            <person name="Luo H."/>
            <person name="Wang X.-L."/>
            <person name="Wang X.-M."/>
            <person name="Qiu X.-J."/>
            <person name="Liu H."/>
            <person name="Zhou S.-S."/>
            <person name="Jia K.-H."/>
            <person name="Nie S."/>
            <person name="Bao Y.-T."/>
            <person name="Zhang R.-G."/>
            <person name="Yun Q.-Z."/>
            <person name="Chai Y.-H."/>
            <person name="Lu J.-Y."/>
            <person name="Li Y."/>
            <person name="Zhao S.-W."/>
            <person name="Mao J.-F."/>
            <person name="Jia S.-G."/>
            <person name="Mao Y.-M."/>
        </authorList>
    </citation>
    <scope>NUCLEOTIDE SEQUENCE</scope>
    <source>
        <strain evidence="9">AT0</strain>
        <tissue evidence="9">Leaf</tissue>
    </source>
</reference>
<evidence type="ECO:0000256" key="1">
    <source>
        <dbReference type="ARBA" id="ARBA00000900"/>
    </source>
</evidence>
<comment type="catalytic activity">
    <reaction evidence="1">
        <text>S-ubiquitinyl-[E2 ubiquitin-conjugating enzyme]-L-cysteine + [acceptor protein]-L-lysine = [E2 ubiquitin-conjugating enzyme]-L-cysteine + N(6)-ubiquitinyl-[acceptor protein]-L-lysine.</text>
        <dbReference type="EC" id="2.3.2.27"/>
    </reaction>
</comment>
<dbReference type="GO" id="GO:0061630">
    <property type="term" value="F:ubiquitin protein ligase activity"/>
    <property type="evidence" value="ECO:0007669"/>
    <property type="project" value="UniProtKB-EC"/>
</dbReference>
<dbReference type="SUPFAM" id="SSF57850">
    <property type="entry name" value="RING/U-box"/>
    <property type="match status" value="1"/>
</dbReference>
<evidence type="ECO:0000256" key="7">
    <source>
        <dbReference type="PROSITE-ProRule" id="PRU00259"/>
    </source>
</evidence>
<dbReference type="Gene3D" id="3.30.40.10">
    <property type="entry name" value="Zinc/RING finger domain, C3HC4 (zinc finger)"/>
    <property type="match status" value="1"/>
</dbReference>
<dbReference type="SMART" id="SM00504">
    <property type="entry name" value="Ubox"/>
    <property type="match status" value="1"/>
</dbReference>
<dbReference type="FunFam" id="1.25.10.10:FF:000485">
    <property type="entry name" value="RING-type E3 ubiquitin transferase"/>
    <property type="match status" value="1"/>
</dbReference>
<dbReference type="GO" id="GO:0016567">
    <property type="term" value="P:protein ubiquitination"/>
    <property type="evidence" value="ECO:0007669"/>
    <property type="project" value="InterPro"/>
</dbReference>
<keyword evidence="5" id="KW-0677">Repeat</keyword>
<protein>
    <recommendedName>
        <fullName evidence="3">RING-type E3 ubiquitin transferase</fullName>
        <ecNumber evidence="3">2.3.2.27</ecNumber>
    </recommendedName>
</protein>